<organism evidence="1 2">
    <name type="scientific">Cellulophaga phage phi17:2_18</name>
    <dbReference type="NCBI Taxonomy" id="1747283"/>
    <lineage>
        <taxon>Viruses</taxon>
        <taxon>Duplodnaviria</taxon>
        <taxon>Heunggongvirae</taxon>
        <taxon>Uroviricota</taxon>
        <taxon>Caudoviricetes</taxon>
        <taxon>Lightbulbvirus</taxon>
        <taxon>Lightbulbvirus Cba172</taxon>
    </lineage>
</organism>
<evidence type="ECO:0000313" key="2">
    <source>
        <dbReference type="Proteomes" id="UP000226403"/>
    </source>
</evidence>
<dbReference type="EMBL" id="KT962247">
    <property type="protein sequence ID" value="ALO80436.1"/>
    <property type="molecule type" value="Genomic_DNA"/>
</dbReference>
<accession>A0A0S2MWY3</accession>
<protein>
    <submittedName>
        <fullName evidence="1">Uncharacterized protein</fullName>
    </submittedName>
</protein>
<gene>
    <name evidence="1" type="ORF">Phi17218_033</name>
</gene>
<reference evidence="1 2" key="1">
    <citation type="submission" date="2015-10" db="EMBL/GenBank/DDBJ databases">
        <title>Large-scale maps of variable infection efficiencies in aquatic Bacteriodetes phage-host model systems.</title>
        <authorList>
            <person name="Holmfeldt K."/>
            <person name="Solonenko N."/>
            <person name="Howard-Varona C."/>
            <person name="Moreno M."/>
            <person name="Malmstrom R.R."/>
            <person name="Blow M.J."/>
            <person name="Sullivan M.B."/>
        </authorList>
    </citation>
    <scope>NUCLEOTIDE SEQUENCE [LARGE SCALE GENOMIC DNA]</scope>
</reference>
<proteinExistence type="predicted"/>
<name>A0A0S2MWY3_9CAUD</name>
<sequence length="202" mass="23742">MVNNFELIRPLLKWDNDDQFYFLQILQRKKDHTEGMKVSGANNNSRLIKAYYVKSLDYLEFVEPEIIALCELFNARAGINLNRRSFRKTALKNLKLVTDNIINENYDKVYKTYSSAAGKFMHDNNKKWIIDLDGEEENHFDFIFNMHTFLNNIEPEGDKTLCRIPSKSGSHIICSPFNMEKFKKEYPSIDVQKNNPTNLYIP</sequence>
<dbReference type="Proteomes" id="UP000226403">
    <property type="component" value="Segment"/>
</dbReference>
<evidence type="ECO:0000313" key="1">
    <source>
        <dbReference type="EMBL" id="ALO80436.1"/>
    </source>
</evidence>